<comment type="similarity">
    <text evidence="1">Belongs to the glycerophosphoryl diester phosphodiesterase family.</text>
</comment>
<keyword evidence="5" id="KW-0378">Hydrolase</keyword>
<sequence>MNNFLIMTEAKFELIGHRGAPNLRPEHTYESYLLAFQQDADYIEFDVMPSKDGVLMVTHSFELTEISNVASVSKFSDRKKTKVVDKKSYSGWFIEDFTASELQELRLRERYPQARTTKFDDIFVMPTLETALDYIIAITPNNSSKIKLYIETKHPTYFASALNVDVNQLLVNVLEKYHYLEYTMFQSFEISSMTSIRTILSNKNIQPLGYVMLLVANGSQIDNGRNFDEYLTEEGIDTAKSAGITGFGPAWKMVTKPWVESVHKRNLIIHPYTYRPEEYFLKQTPYTTFSDFIKSALELGVDGVFTEDIDQTRAIVLAYESNSVVTVLLIVAFVFVGVLFIVIAASVLSAYLCKRKTNPSSSATQNREERAGLAQQSNSYSYNQDE</sequence>
<dbReference type="STRING" id="5762.D2VDR6"/>
<evidence type="ECO:0000256" key="3">
    <source>
        <dbReference type="ARBA" id="ARBA00022729"/>
    </source>
</evidence>
<dbReference type="PROSITE" id="PS51704">
    <property type="entry name" value="GP_PDE"/>
    <property type="match status" value="1"/>
</dbReference>
<gene>
    <name evidence="10" type="ORF">NAEGRDRAFT_48721</name>
</gene>
<evidence type="ECO:0000256" key="7">
    <source>
        <dbReference type="SAM" id="MobiDB-lite"/>
    </source>
</evidence>
<dbReference type="InParanoid" id="D2VDR6"/>
<keyword evidence="11" id="KW-1185">Reference proteome</keyword>
<dbReference type="RefSeq" id="XP_002677689.1">
    <property type="nucleotide sequence ID" value="XM_002677643.1"/>
</dbReference>
<dbReference type="Proteomes" id="UP000006671">
    <property type="component" value="Unassembled WGS sequence"/>
</dbReference>
<dbReference type="SUPFAM" id="SSF51695">
    <property type="entry name" value="PLC-like phosphodiesterases"/>
    <property type="match status" value="1"/>
</dbReference>
<evidence type="ECO:0000256" key="5">
    <source>
        <dbReference type="ARBA" id="ARBA00022801"/>
    </source>
</evidence>
<evidence type="ECO:0000256" key="4">
    <source>
        <dbReference type="ARBA" id="ARBA00022798"/>
    </source>
</evidence>
<keyword evidence="8" id="KW-1133">Transmembrane helix</keyword>
<dbReference type="GO" id="GO:0008889">
    <property type="term" value="F:glycerophosphodiester phosphodiesterase activity"/>
    <property type="evidence" value="ECO:0007669"/>
    <property type="project" value="UniProtKB-EC"/>
</dbReference>
<keyword evidence="8" id="KW-0472">Membrane</keyword>
<keyword evidence="4" id="KW-0319">Glycerol metabolism</keyword>
<feature type="transmembrane region" description="Helical" evidence="8">
    <location>
        <begin position="327"/>
        <end position="352"/>
    </location>
</feature>
<name>D2VDR6_NAEGR</name>
<evidence type="ECO:0000256" key="8">
    <source>
        <dbReference type="SAM" id="Phobius"/>
    </source>
</evidence>
<feature type="region of interest" description="Disordered" evidence="7">
    <location>
        <begin position="357"/>
        <end position="386"/>
    </location>
</feature>
<dbReference type="Gene3D" id="3.20.20.190">
    <property type="entry name" value="Phosphatidylinositol (PI) phosphodiesterase"/>
    <property type="match status" value="1"/>
</dbReference>
<dbReference type="eggNOG" id="KOG2258">
    <property type="taxonomic scope" value="Eukaryota"/>
</dbReference>
<dbReference type="KEGG" id="ngr:NAEGRDRAFT_48721"/>
<dbReference type="OrthoDB" id="1058301at2759"/>
<evidence type="ECO:0000313" key="10">
    <source>
        <dbReference type="EMBL" id="EFC44945.1"/>
    </source>
</evidence>
<feature type="compositionally biased region" description="Polar residues" evidence="7">
    <location>
        <begin position="374"/>
        <end position="386"/>
    </location>
</feature>
<dbReference type="VEuPathDB" id="AmoebaDB:NAEGRDRAFT_48721"/>
<dbReference type="InterPro" id="IPR017946">
    <property type="entry name" value="PLC-like_Pdiesterase_TIM-brl"/>
</dbReference>
<dbReference type="Pfam" id="PF03009">
    <property type="entry name" value="GDPD"/>
    <property type="match status" value="1"/>
</dbReference>
<dbReference type="AlphaFoldDB" id="D2VDR6"/>
<evidence type="ECO:0000259" key="9">
    <source>
        <dbReference type="PROSITE" id="PS51704"/>
    </source>
</evidence>
<dbReference type="EC" id="3.1.4.46" evidence="2"/>
<protein>
    <recommendedName>
        <fullName evidence="2">glycerophosphodiester phosphodiesterase</fullName>
        <ecNumber evidence="2">3.1.4.46</ecNumber>
    </recommendedName>
</protein>
<dbReference type="PANTHER" id="PTHR43620">
    <property type="entry name" value="GLYCEROPHOSPHORYL DIESTER PHOSPHODIESTERASE"/>
    <property type="match status" value="1"/>
</dbReference>
<accession>D2VDR6</accession>
<dbReference type="InterPro" id="IPR030395">
    <property type="entry name" value="GP_PDE_dom"/>
</dbReference>
<evidence type="ECO:0000256" key="6">
    <source>
        <dbReference type="ARBA" id="ARBA00047512"/>
    </source>
</evidence>
<comment type="catalytic activity">
    <reaction evidence="6">
        <text>a sn-glycero-3-phosphodiester + H2O = an alcohol + sn-glycerol 3-phosphate + H(+)</text>
        <dbReference type="Rhea" id="RHEA:12969"/>
        <dbReference type="ChEBI" id="CHEBI:15377"/>
        <dbReference type="ChEBI" id="CHEBI:15378"/>
        <dbReference type="ChEBI" id="CHEBI:30879"/>
        <dbReference type="ChEBI" id="CHEBI:57597"/>
        <dbReference type="ChEBI" id="CHEBI:83408"/>
        <dbReference type="EC" id="3.1.4.46"/>
    </reaction>
</comment>
<reference evidence="10 11" key="1">
    <citation type="journal article" date="2010" name="Cell">
        <title>The genome of Naegleria gruberi illuminates early eukaryotic versatility.</title>
        <authorList>
            <person name="Fritz-Laylin L.K."/>
            <person name="Prochnik S.E."/>
            <person name="Ginger M.L."/>
            <person name="Dacks J.B."/>
            <person name="Carpenter M.L."/>
            <person name="Field M.C."/>
            <person name="Kuo A."/>
            <person name="Paredez A."/>
            <person name="Chapman J."/>
            <person name="Pham J."/>
            <person name="Shu S."/>
            <person name="Neupane R."/>
            <person name="Cipriano M."/>
            <person name="Mancuso J."/>
            <person name="Tu H."/>
            <person name="Salamov A."/>
            <person name="Lindquist E."/>
            <person name="Shapiro H."/>
            <person name="Lucas S."/>
            <person name="Grigoriev I.V."/>
            <person name="Cande W.Z."/>
            <person name="Fulton C."/>
            <person name="Rokhsar D.S."/>
            <person name="Dawson S.C."/>
        </authorList>
    </citation>
    <scope>NUCLEOTIDE SEQUENCE [LARGE SCALE GENOMIC DNA]</scope>
    <source>
        <strain evidence="10 11">NEG-M</strain>
    </source>
</reference>
<evidence type="ECO:0000313" key="11">
    <source>
        <dbReference type="Proteomes" id="UP000006671"/>
    </source>
</evidence>
<dbReference type="GO" id="GO:0006629">
    <property type="term" value="P:lipid metabolic process"/>
    <property type="evidence" value="ECO:0007669"/>
    <property type="project" value="InterPro"/>
</dbReference>
<keyword evidence="3" id="KW-0732">Signal</keyword>
<proteinExistence type="inferred from homology"/>
<dbReference type="EMBL" id="GG738865">
    <property type="protein sequence ID" value="EFC44945.1"/>
    <property type="molecule type" value="Genomic_DNA"/>
</dbReference>
<evidence type="ECO:0000256" key="1">
    <source>
        <dbReference type="ARBA" id="ARBA00007277"/>
    </source>
</evidence>
<dbReference type="GeneID" id="8849348"/>
<evidence type="ECO:0000256" key="2">
    <source>
        <dbReference type="ARBA" id="ARBA00012247"/>
    </source>
</evidence>
<feature type="domain" description="GP-PDE" evidence="9">
    <location>
        <begin position="12"/>
        <end position="316"/>
    </location>
</feature>
<organism evidence="11">
    <name type="scientific">Naegleria gruberi</name>
    <name type="common">Amoeba</name>
    <dbReference type="NCBI Taxonomy" id="5762"/>
    <lineage>
        <taxon>Eukaryota</taxon>
        <taxon>Discoba</taxon>
        <taxon>Heterolobosea</taxon>
        <taxon>Tetramitia</taxon>
        <taxon>Eutetramitia</taxon>
        <taxon>Vahlkampfiidae</taxon>
        <taxon>Naegleria</taxon>
    </lineage>
</organism>
<keyword evidence="8" id="KW-0812">Transmembrane</keyword>
<dbReference type="GO" id="GO:0006071">
    <property type="term" value="P:glycerol metabolic process"/>
    <property type="evidence" value="ECO:0007669"/>
    <property type="project" value="UniProtKB-KW"/>
</dbReference>
<dbReference type="PANTHER" id="PTHR43620:SF7">
    <property type="entry name" value="GLYCEROPHOSPHODIESTER PHOSPHODIESTERASE GDPD5-RELATED"/>
    <property type="match status" value="1"/>
</dbReference>